<dbReference type="PANTHER" id="PTHR30136">
    <property type="entry name" value="HELIX-TURN-HELIX TRANSCRIPTIONAL REGULATOR, ICLR FAMILY"/>
    <property type="match status" value="1"/>
</dbReference>
<evidence type="ECO:0000313" key="5">
    <source>
        <dbReference type="Proteomes" id="UP000078572"/>
    </source>
</evidence>
<dbReference type="OrthoDB" id="5422805at2"/>
<dbReference type="PROSITE" id="PS51077">
    <property type="entry name" value="HTH_ICLR"/>
    <property type="match status" value="1"/>
</dbReference>
<dbReference type="Pfam" id="PF09339">
    <property type="entry name" value="HTH_IclR"/>
    <property type="match status" value="1"/>
</dbReference>
<gene>
    <name evidence="4" type="ORF">A9Y76_17680</name>
</gene>
<keyword evidence="1" id="KW-0805">Transcription regulation</keyword>
<dbReference type="Gene3D" id="3.30.450.40">
    <property type="match status" value="2"/>
</dbReference>
<dbReference type="SMART" id="SM00346">
    <property type="entry name" value="HTH_ICLR"/>
    <property type="match status" value="1"/>
</dbReference>
<accession>A0A192A1L7</accession>
<keyword evidence="5" id="KW-1185">Reference proteome</keyword>
<dbReference type="SUPFAM" id="SSF46785">
    <property type="entry name" value="Winged helix' DNA-binding domain"/>
    <property type="match status" value="1"/>
</dbReference>
<dbReference type="Pfam" id="PF01614">
    <property type="entry name" value="IclR_C"/>
    <property type="match status" value="2"/>
</dbReference>
<dbReference type="EMBL" id="CP016022">
    <property type="protein sequence ID" value="ANJ74166.1"/>
    <property type="molecule type" value="Genomic_DNA"/>
</dbReference>
<dbReference type="GO" id="GO:0045892">
    <property type="term" value="P:negative regulation of DNA-templated transcription"/>
    <property type="evidence" value="ECO:0007669"/>
    <property type="project" value="TreeGrafter"/>
</dbReference>
<keyword evidence="3" id="KW-0804">Transcription</keyword>
<evidence type="ECO:0000256" key="3">
    <source>
        <dbReference type="ARBA" id="ARBA00023163"/>
    </source>
</evidence>
<dbReference type="SUPFAM" id="SSF55781">
    <property type="entry name" value="GAF domain-like"/>
    <property type="match status" value="1"/>
</dbReference>
<dbReference type="InterPro" id="IPR029016">
    <property type="entry name" value="GAF-like_dom_sf"/>
</dbReference>
<evidence type="ECO:0000256" key="2">
    <source>
        <dbReference type="ARBA" id="ARBA00023125"/>
    </source>
</evidence>
<dbReference type="Gene3D" id="1.10.10.10">
    <property type="entry name" value="Winged helix-like DNA-binding domain superfamily/Winged helix DNA-binding domain"/>
    <property type="match status" value="1"/>
</dbReference>
<dbReference type="STRING" id="190721.ACS15_3727"/>
<dbReference type="InterPro" id="IPR036388">
    <property type="entry name" value="WH-like_DNA-bd_sf"/>
</dbReference>
<evidence type="ECO:0000256" key="1">
    <source>
        <dbReference type="ARBA" id="ARBA00023015"/>
    </source>
</evidence>
<dbReference type="InterPro" id="IPR014757">
    <property type="entry name" value="Tscrpt_reg_IclR_C"/>
</dbReference>
<protein>
    <submittedName>
        <fullName evidence="4">IclR family transcriptional regulator</fullName>
    </submittedName>
</protein>
<proteinExistence type="predicted"/>
<dbReference type="GO" id="GO:0003677">
    <property type="term" value="F:DNA binding"/>
    <property type="evidence" value="ECO:0007669"/>
    <property type="project" value="UniProtKB-KW"/>
</dbReference>
<name>A0A192A1L7_9RALS</name>
<dbReference type="GeneID" id="61527857"/>
<dbReference type="InterPro" id="IPR005471">
    <property type="entry name" value="Tscrpt_reg_IclR_N"/>
</dbReference>
<dbReference type="AlphaFoldDB" id="A0A192A1L7"/>
<reference evidence="5" key="1">
    <citation type="submission" date="2016-06" db="EMBL/GenBank/DDBJ databases">
        <authorList>
            <person name="Xu Y."/>
            <person name="Nagy A."/>
            <person name="Yan X."/>
            <person name="Kim S.W."/>
            <person name="Haley B."/>
            <person name="Liu N.T."/>
            <person name="Nou X."/>
        </authorList>
    </citation>
    <scope>NUCLEOTIDE SEQUENCE [LARGE SCALE GENOMIC DNA]</scope>
    <source>
        <strain evidence="5">ATCC 49129</strain>
    </source>
</reference>
<evidence type="ECO:0000313" key="4">
    <source>
        <dbReference type="EMBL" id="ANJ74166.1"/>
    </source>
</evidence>
<dbReference type="Proteomes" id="UP000078572">
    <property type="component" value="Chromosome 1"/>
</dbReference>
<dbReference type="PANTHER" id="PTHR30136:SF39">
    <property type="entry name" value="TRANSCRIPTIONAL REGULATORY PROTEIN"/>
    <property type="match status" value="1"/>
</dbReference>
<dbReference type="PROSITE" id="PS51078">
    <property type="entry name" value="ICLR_ED"/>
    <property type="match status" value="1"/>
</dbReference>
<keyword evidence="2" id="KW-0238">DNA-binding</keyword>
<dbReference type="InterPro" id="IPR036390">
    <property type="entry name" value="WH_DNA-bd_sf"/>
</dbReference>
<dbReference type="GO" id="GO:0003700">
    <property type="term" value="F:DNA-binding transcription factor activity"/>
    <property type="evidence" value="ECO:0007669"/>
    <property type="project" value="TreeGrafter"/>
</dbReference>
<dbReference type="InterPro" id="IPR050707">
    <property type="entry name" value="HTH_MetabolicPath_Reg"/>
</dbReference>
<organism evidence="4 5">
    <name type="scientific">Ralstonia insidiosa</name>
    <dbReference type="NCBI Taxonomy" id="190721"/>
    <lineage>
        <taxon>Bacteria</taxon>
        <taxon>Pseudomonadati</taxon>
        <taxon>Pseudomonadota</taxon>
        <taxon>Betaproteobacteria</taxon>
        <taxon>Burkholderiales</taxon>
        <taxon>Burkholderiaceae</taxon>
        <taxon>Ralstonia</taxon>
    </lineage>
</organism>
<dbReference type="RefSeq" id="WP_064805880.1">
    <property type="nucleotide sequence ID" value="NZ_CP016022.1"/>
</dbReference>
<sequence length="249" mass="26983">MNMQTEGGVSAVNRALTVLLAFGNAPNGLMLAQVSEATGLNMSTLLRMFESLEQFRFIKRLPDGRYVLGPANFHLGMTYRESFQLREHAAPILARLSEETGETAAFYVREGDQRVCLFRFHAERSVRTNLREGDRFPLDVGAAGHVLLAFSGTRSAEHEKVVEQGYAVSIAERDAESAAIACPVFGVGRVLSGTISLGIPRYRFNKKVQNDYLPRVLDAAAELTHALGGDLPSSGAATTQADPLGALQA</sequence>